<evidence type="ECO:0000313" key="8">
    <source>
        <dbReference type="EMBL" id="QQG36068.1"/>
    </source>
</evidence>
<dbReference type="PANTHER" id="PTHR32432:SF4">
    <property type="entry name" value="CELL DIVISION PROTEIN FTSA"/>
    <property type="match status" value="1"/>
</dbReference>
<dbReference type="SMART" id="SM00842">
    <property type="entry name" value="FtsA"/>
    <property type="match status" value="1"/>
</dbReference>
<dbReference type="EMBL" id="CP066681">
    <property type="protein sequence ID" value="QQG36068.1"/>
    <property type="molecule type" value="Genomic_DNA"/>
</dbReference>
<dbReference type="AlphaFoldDB" id="A0A7T5R1Z5"/>
<evidence type="ECO:0000256" key="2">
    <source>
        <dbReference type="ARBA" id="ARBA00022618"/>
    </source>
</evidence>
<protein>
    <recommendedName>
        <fullName evidence="5 6">Cell division protein FtsA</fullName>
    </recommendedName>
</protein>
<dbReference type="InterPro" id="IPR003494">
    <property type="entry name" value="SHS2_FtsA"/>
</dbReference>
<dbReference type="InterPro" id="IPR050696">
    <property type="entry name" value="FtsA/MreB"/>
</dbReference>
<proteinExistence type="inferred from homology"/>
<dbReference type="Pfam" id="PF14450">
    <property type="entry name" value="FtsA"/>
    <property type="match status" value="1"/>
</dbReference>
<evidence type="ECO:0000256" key="6">
    <source>
        <dbReference type="PIRNR" id="PIRNR003101"/>
    </source>
</evidence>
<keyword evidence="4 5" id="KW-0131">Cell cycle</keyword>
<sequence length="422" mass="44832">MRQRPRPKGSVIAALDIGSSKIACFIARVMDDEGRFQVVGIGHQAAIGVKAGTVIDLAAAEASIRQTVHAAENMAAEAMKGYPLREVMVNVPGVHGKSHNFNVEVHTLGHEVADTDIRRALSKAQDQAVVTGRELIHTIPVGYSLDGNPNIRDPRGMVGHNLGVDIHLVTGDTPALRNFATCIEASHLDIAAMCLSPYAAGLSCLVDDEMDLGCTVIDMGGGVTSFAVFQGGAMVYADALPLGGQHVTSDIARGLTTSIADAERLKTLYGNAMATLADENEVIDVPIIGEDDRTHPNHVPRSLLVGIIQPRLEEILELTRARLNESGVGQMAGRRVVLTGGASQIPGLRDLAQLILDKQVRLGRPIRVSGLAEAVNGPAFATTAGLLSYVAERSHEIPAAVTAQAAPGSLWEQVKVWFKENW</sequence>
<dbReference type="InterPro" id="IPR043129">
    <property type="entry name" value="ATPase_NBD"/>
</dbReference>
<dbReference type="GO" id="GO:0009898">
    <property type="term" value="C:cytoplasmic side of plasma membrane"/>
    <property type="evidence" value="ECO:0007669"/>
    <property type="project" value="UniProtKB-UniRule"/>
</dbReference>
<accession>A0A7T5R1Z5</accession>
<dbReference type="Proteomes" id="UP000595362">
    <property type="component" value="Chromosome"/>
</dbReference>
<name>A0A7T5R1Z5_9BACT</name>
<dbReference type="Pfam" id="PF02491">
    <property type="entry name" value="SHS2_FTSA"/>
    <property type="match status" value="1"/>
</dbReference>
<evidence type="ECO:0000313" key="9">
    <source>
        <dbReference type="Proteomes" id="UP000595362"/>
    </source>
</evidence>
<comment type="function">
    <text evidence="5 6">Cell division protein that is involved in the assembly of the Z ring. May serve as a membrane anchor for the Z ring.</text>
</comment>
<evidence type="ECO:0000256" key="3">
    <source>
        <dbReference type="ARBA" id="ARBA00023136"/>
    </source>
</evidence>
<dbReference type="NCBIfam" id="TIGR01174">
    <property type="entry name" value="ftsA"/>
    <property type="match status" value="1"/>
</dbReference>
<keyword evidence="3 5" id="KW-0472">Membrane</keyword>
<dbReference type="HAMAP" id="MF_02033">
    <property type="entry name" value="FtsA"/>
    <property type="match status" value="1"/>
</dbReference>
<comment type="subunit">
    <text evidence="5">Self-interacts. Interacts with FtsZ.</text>
</comment>
<comment type="subcellular location">
    <subcellularLocation>
        <location evidence="5">Cell membrane</location>
        <topology evidence="5">Peripheral membrane protein</topology>
        <orientation evidence="5">Cytoplasmic side</orientation>
    </subcellularLocation>
    <text evidence="5">Localizes to the Z ring in an FtsZ-dependent manner. Targeted to the membrane through a conserved C-terminal amphipathic helix.</text>
</comment>
<evidence type="ECO:0000256" key="1">
    <source>
        <dbReference type="ARBA" id="ARBA00022475"/>
    </source>
</evidence>
<organism evidence="8 9">
    <name type="scientific">Micavibrio aeruginosavorus</name>
    <dbReference type="NCBI Taxonomy" id="349221"/>
    <lineage>
        <taxon>Bacteria</taxon>
        <taxon>Pseudomonadati</taxon>
        <taxon>Bdellovibrionota</taxon>
        <taxon>Bdellovibrionia</taxon>
        <taxon>Bdellovibrionales</taxon>
        <taxon>Pseudobdellovibrionaceae</taxon>
        <taxon>Micavibrio</taxon>
    </lineage>
</organism>
<dbReference type="PIRSF" id="PIRSF003101">
    <property type="entry name" value="FtsA"/>
    <property type="match status" value="1"/>
</dbReference>
<evidence type="ECO:0000256" key="5">
    <source>
        <dbReference type="HAMAP-Rule" id="MF_02033"/>
    </source>
</evidence>
<dbReference type="CDD" id="cd24048">
    <property type="entry name" value="ASKHA_NBD_FtsA"/>
    <property type="match status" value="1"/>
</dbReference>
<gene>
    <name evidence="5 8" type="primary">ftsA</name>
    <name evidence="8" type="ORF">HYS17_11330</name>
</gene>
<reference evidence="8 9" key="1">
    <citation type="submission" date="2020-07" db="EMBL/GenBank/DDBJ databases">
        <title>Huge and variable diversity of episymbiotic CPR bacteria and DPANN archaea in groundwater ecosystems.</title>
        <authorList>
            <person name="He C.Y."/>
            <person name="Keren R."/>
            <person name="Whittaker M."/>
            <person name="Farag I.F."/>
            <person name="Doudna J."/>
            <person name="Cate J.H.D."/>
            <person name="Banfield J.F."/>
        </authorList>
    </citation>
    <scope>NUCLEOTIDE SEQUENCE [LARGE SCALE GENOMIC DNA]</scope>
    <source>
        <strain evidence="8">NC_groundwater_70_Ag_B-0.1um_54_66</strain>
    </source>
</reference>
<comment type="similarity">
    <text evidence="5 6">Belongs to the FtsA/MreB family.</text>
</comment>
<keyword evidence="1 5" id="KW-1003">Cell membrane</keyword>
<evidence type="ECO:0000259" key="7">
    <source>
        <dbReference type="SMART" id="SM00842"/>
    </source>
</evidence>
<feature type="domain" description="SHS2" evidence="7">
    <location>
        <begin position="12"/>
        <end position="204"/>
    </location>
</feature>
<dbReference type="PANTHER" id="PTHR32432">
    <property type="entry name" value="CELL DIVISION PROTEIN FTSA-RELATED"/>
    <property type="match status" value="1"/>
</dbReference>
<dbReference type="GO" id="GO:0032153">
    <property type="term" value="C:cell division site"/>
    <property type="evidence" value="ECO:0007669"/>
    <property type="project" value="UniProtKB-UniRule"/>
</dbReference>
<dbReference type="GO" id="GO:0043093">
    <property type="term" value="P:FtsZ-dependent cytokinesis"/>
    <property type="evidence" value="ECO:0007669"/>
    <property type="project" value="UniProtKB-UniRule"/>
</dbReference>
<keyword evidence="2 5" id="KW-0132">Cell division</keyword>
<dbReference type="Gene3D" id="3.30.1490.110">
    <property type="match status" value="1"/>
</dbReference>
<dbReference type="InterPro" id="IPR020823">
    <property type="entry name" value="Cell_div_FtsA"/>
</dbReference>
<dbReference type="Gene3D" id="3.30.420.40">
    <property type="match status" value="1"/>
</dbReference>
<dbReference type="SUPFAM" id="SSF53067">
    <property type="entry name" value="Actin-like ATPase domain"/>
    <property type="match status" value="2"/>
</dbReference>
<evidence type="ECO:0000256" key="4">
    <source>
        <dbReference type="ARBA" id="ARBA00023306"/>
    </source>
</evidence>